<protein>
    <submittedName>
        <fullName evidence="4">Glucose dehydrogenase [acceptor]</fullName>
    </submittedName>
</protein>
<dbReference type="GO" id="GO:0016614">
    <property type="term" value="F:oxidoreductase activity, acting on CH-OH group of donors"/>
    <property type="evidence" value="ECO:0007669"/>
    <property type="project" value="InterPro"/>
</dbReference>
<dbReference type="EMBL" id="KQ764717">
    <property type="protein sequence ID" value="OAD54442.1"/>
    <property type="molecule type" value="Genomic_DNA"/>
</dbReference>
<dbReference type="AlphaFoldDB" id="A0A310SJ51"/>
<dbReference type="GO" id="GO:0050660">
    <property type="term" value="F:flavin adenine dinucleotide binding"/>
    <property type="evidence" value="ECO:0007669"/>
    <property type="project" value="InterPro"/>
</dbReference>
<feature type="domain" description="Glucose-methanol-choline oxidoreductase N-terminal" evidence="3">
    <location>
        <begin position="371"/>
        <end position="385"/>
    </location>
</feature>
<evidence type="ECO:0000259" key="3">
    <source>
        <dbReference type="PROSITE" id="PS00624"/>
    </source>
</evidence>
<dbReference type="InterPro" id="IPR012132">
    <property type="entry name" value="GMC_OxRdtase"/>
</dbReference>
<evidence type="ECO:0000313" key="4">
    <source>
        <dbReference type="EMBL" id="OAD54442.1"/>
    </source>
</evidence>
<dbReference type="PIRSF" id="PIRSF000137">
    <property type="entry name" value="Alcohol_oxidase"/>
    <property type="match status" value="1"/>
</dbReference>
<dbReference type="SUPFAM" id="SSF54373">
    <property type="entry name" value="FAD-linked reductases, C-terminal domain"/>
    <property type="match status" value="1"/>
</dbReference>
<dbReference type="Pfam" id="PF05199">
    <property type="entry name" value="GMC_oxred_C"/>
    <property type="match status" value="1"/>
</dbReference>
<evidence type="ECO:0000313" key="5">
    <source>
        <dbReference type="Proteomes" id="UP000250275"/>
    </source>
</evidence>
<dbReference type="SUPFAM" id="SSF51905">
    <property type="entry name" value="FAD/NAD(P)-binding domain"/>
    <property type="match status" value="1"/>
</dbReference>
<keyword evidence="2" id="KW-0274">FAD</keyword>
<dbReference type="PANTHER" id="PTHR11552:SF217">
    <property type="entry name" value="GLUCOSE DEHYDROGENASE [FAD, QUINONE]"/>
    <property type="match status" value="1"/>
</dbReference>
<dbReference type="Pfam" id="PF00732">
    <property type="entry name" value="GMC_oxred_N"/>
    <property type="match status" value="1"/>
</dbReference>
<dbReference type="PANTHER" id="PTHR11552">
    <property type="entry name" value="GLUCOSE-METHANOL-CHOLINE GMC OXIDOREDUCTASE"/>
    <property type="match status" value="1"/>
</dbReference>
<evidence type="ECO:0000256" key="1">
    <source>
        <dbReference type="ARBA" id="ARBA00010790"/>
    </source>
</evidence>
<dbReference type="InterPro" id="IPR036188">
    <property type="entry name" value="FAD/NAD-bd_sf"/>
</dbReference>
<dbReference type="Gene3D" id="3.50.50.60">
    <property type="entry name" value="FAD/NAD(P)-binding domain"/>
    <property type="match status" value="1"/>
</dbReference>
<dbReference type="InterPro" id="IPR007867">
    <property type="entry name" value="GMC_OxRtase_C"/>
</dbReference>
<accession>A0A310SJ51</accession>
<dbReference type="Proteomes" id="UP000250275">
    <property type="component" value="Unassembled WGS sequence"/>
</dbReference>
<dbReference type="InterPro" id="IPR000172">
    <property type="entry name" value="GMC_OxRdtase_N"/>
</dbReference>
<comment type="similarity">
    <text evidence="1">Belongs to the GMC oxidoreductase family.</text>
</comment>
<gene>
    <name evidence="4" type="ORF">WN48_07807</name>
</gene>
<feature type="binding site" evidence="2">
    <location>
        <position position="336"/>
    </location>
    <ligand>
        <name>FAD</name>
        <dbReference type="ChEBI" id="CHEBI:57692"/>
    </ligand>
</feature>
<keyword evidence="2" id="KW-0285">Flavoprotein</keyword>
<name>A0A310SJ51_9HYME</name>
<evidence type="ECO:0000256" key="2">
    <source>
        <dbReference type="PIRSR" id="PIRSR000137-2"/>
    </source>
</evidence>
<dbReference type="OrthoDB" id="269227at2759"/>
<dbReference type="PROSITE" id="PS00624">
    <property type="entry name" value="GMC_OXRED_2"/>
    <property type="match status" value="1"/>
</dbReference>
<organism evidence="4 5">
    <name type="scientific">Eufriesea mexicana</name>
    <dbReference type="NCBI Taxonomy" id="516756"/>
    <lineage>
        <taxon>Eukaryota</taxon>
        <taxon>Metazoa</taxon>
        <taxon>Ecdysozoa</taxon>
        <taxon>Arthropoda</taxon>
        <taxon>Hexapoda</taxon>
        <taxon>Insecta</taxon>
        <taxon>Pterygota</taxon>
        <taxon>Neoptera</taxon>
        <taxon>Endopterygota</taxon>
        <taxon>Hymenoptera</taxon>
        <taxon>Apocrita</taxon>
        <taxon>Aculeata</taxon>
        <taxon>Apoidea</taxon>
        <taxon>Anthophila</taxon>
        <taxon>Apidae</taxon>
        <taxon>Eufriesea</taxon>
    </lineage>
</organism>
<sequence>MAVEGPKVSRPKDKLVVEESGEYSESCAEFANKSACPSIISQYAISTRNVTNTSLLGATLPVTQCPDPFMGGPQVTDVCSASEGSLFLSLLNVLLVANPYIGDPCGRVTPIKEPDPSYDFIVVGAGAAGSVVAARLSEIDDWNVLLVEAGPDEPAGAEIPSNLQLYLGGPLDWQYKTSNESTACLSQNGRCAWPRGKNLGGTTLHHGMAYHRGHPKDYDRWVEHGAEGWSWDEVLPYYLKSENNTEIGRVSAKHHATGGPMNVERLPYQPPFAWDILNAADEAGFGVSEDLAGDKITGFTVAQTISKKGVRTTSFRSFVQPAKDRKNLHVVVNALVTKVNFIGNRAVGVSLLMNGEKIQVKAKREVVLSAGTINSPHLLLLSGVGPKKHLKSKNVPVVVDLPGVGENLHNHQSFGLDFFLKEGYYPVFNESSAEQYIENQTGAFAGTGLAQVTGVMPSNLTTPDDPDIQIFFAGYQAICTPKSNIADLSSDGKSMAVRFTSVNLRPTSRGRITLNSNNPLDPPVIWSNDMSTKHDRSVVVQGLGIILKLADTPTMKRLGLRQQNKVIPQCAHHKFGSDDYFDCAVRWDTRPENHQTGSCRIGQRSDPMAVVDPRLKVHGIKGLRVADASVQPNVVSGNPVASVNMVGERAADFIKQDWGKQTS</sequence>
<feature type="binding site" evidence="2">
    <location>
        <position position="202"/>
    </location>
    <ligand>
        <name>FAD</name>
        <dbReference type="ChEBI" id="CHEBI:57692"/>
    </ligand>
</feature>
<keyword evidence="5" id="KW-1185">Reference proteome</keyword>
<reference evidence="4 5" key="1">
    <citation type="submission" date="2015-07" db="EMBL/GenBank/DDBJ databases">
        <title>The genome of Eufriesea mexicana.</title>
        <authorList>
            <person name="Pan H."/>
            <person name="Kapheim K."/>
        </authorList>
    </citation>
    <scope>NUCLEOTIDE SEQUENCE [LARGE SCALE GENOMIC DNA]</scope>
    <source>
        <strain evidence="4">0111107269</strain>
        <tissue evidence="4">Whole body</tissue>
    </source>
</reference>
<comment type="cofactor">
    <cofactor evidence="2">
        <name>FAD</name>
        <dbReference type="ChEBI" id="CHEBI:57692"/>
    </cofactor>
</comment>
<dbReference type="Gene3D" id="3.30.560.10">
    <property type="entry name" value="Glucose Oxidase, domain 3"/>
    <property type="match status" value="1"/>
</dbReference>
<proteinExistence type="inferred from homology"/>